<sequence length="573" mass="65190">MKIKISKILLVLSVCGLLYSCDKFFEVDLKGQMDEEKVVNNEDYLAKLWAGLYWAMENGFTAVGNGGYASACDEADNNQQSSSVQKFNTGSWNAQSNPDDLYARFYQAIRSANDFLRLSDTVNNPQYTFREYEKGEPEKYATKVFNWHAYRLDASFLKAYYHFELWKRYGDIAIADKLLTESEALALERTPGQEVVEYIVRTLDSLAPMYDALETMKNTQYTNGKWIDNQYGRITKGAVLALKARVLLYAASPLNSPSGQYDVELCDRAARAAADVINLGLYSTNISYRNMQFDRSSSNPENILDNRPNFGNFNHMESWNYPKGGSDQYVTTSVGGNATCPSQNLVDAYETVDGSAVDPDDPYANRDPRFYETILCNGDTFNDATVESFVGGLAGINNTNCTTTGYYLKKFVQDKVQLPQGVSVPHVWYLFRYGEILLNYAEAMFYAHGANAKMGYVTNGGDLSALEAVNQVRARAGVDMPPLASLNETKLRNERRIELAFEGHRFWDVRRWKIAETTENQPLMGMRIIKIGERFDYNVVKVEDRTFRPAMYRYPIPFAEKMRYPSWEQNEGW</sequence>
<dbReference type="EMBL" id="CP102294">
    <property type="protein sequence ID" value="UWN57670.1"/>
    <property type="molecule type" value="Genomic_DNA"/>
</dbReference>
<evidence type="ECO:0000313" key="9">
    <source>
        <dbReference type="EMBL" id="UWN57670.1"/>
    </source>
</evidence>
<protein>
    <submittedName>
        <fullName evidence="9">RagB/SusD family nutrient uptake outer membrane protein</fullName>
    </submittedName>
</protein>
<evidence type="ECO:0000256" key="1">
    <source>
        <dbReference type="ARBA" id="ARBA00004442"/>
    </source>
</evidence>
<dbReference type="InterPro" id="IPR012944">
    <property type="entry name" value="SusD_RagB_dom"/>
</dbReference>
<evidence type="ECO:0000256" key="4">
    <source>
        <dbReference type="ARBA" id="ARBA00023136"/>
    </source>
</evidence>
<evidence type="ECO:0000313" key="10">
    <source>
        <dbReference type="Proteomes" id="UP001059295"/>
    </source>
</evidence>
<keyword evidence="3 6" id="KW-0732">Signal</keyword>
<feature type="domain" description="SusD-like N-terminal" evidence="8">
    <location>
        <begin position="30"/>
        <end position="246"/>
    </location>
</feature>
<dbReference type="GeneID" id="82890570"/>
<feature type="domain" description="RagB/SusD" evidence="7">
    <location>
        <begin position="326"/>
        <end position="573"/>
    </location>
</feature>
<keyword evidence="5" id="KW-0998">Cell outer membrane</keyword>
<dbReference type="PROSITE" id="PS51257">
    <property type="entry name" value="PROKAR_LIPOPROTEIN"/>
    <property type="match status" value="1"/>
</dbReference>
<dbReference type="Proteomes" id="UP001059295">
    <property type="component" value="Chromosome"/>
</dbReference>
<proteinExistence type="inferred from homology"/>
<evidence type="ECO:0000256" key="6">
    <source>
        <dbReference type="SAM" id="SignalP"/>
    </source>
</evidence>
<comment type="subcellular location">
    <subcellularLocation>
        <location evidence="1">Cell outer membrane</location>
    </subcellularLocation>
</comment>
<dbReference type="Pfam" id="PF07980">
    <property type="entry name" value="SusD_RagB"/>
    <property type="match status" value="1"/>
</dbReference>
<dbReference type="InterPro" id="IPR011990">
    <property type="entry name" value="TPR-like_helical_dom_sf"/>
</dbReference>
<keyword evidence="10" id="KW-1185">Reference proteome</keyword>
<evidence type="ECO:0000259" key="7">
    <source>
        <dbReference type="Pfam" id="PF07980"/>
    </source>
</evidence>
<gene>
    <name evidence="9" type="ORF">NQ491_02510</name>
</gene>
<name>A0ABY5V0C8_9BACT</name>
<feature type="chain" id="PRO_5045818455" evidence="6">
    <location>
        <begin position="21"/>
        <end position="573"/>
    </location>
</feature>
<comment type="similarity">
    <text evidence="2">Belongs to the SusD family.</text>
</comment>
<feature type="signal peptide" evidence="6">
    <location>
        <begin position="1"/>
        <end position="20"/>
    </location>
</feature>
<dbReference type="InterPro" id="IPR033985">
    <property type="entry name" value="SusD-like_N"/>
</dbReference>
<dbReference type="SUPFAM" id="SSF48452">
    <property type="entry name" value="TPR-like"/>
    <property type="match status" value="1"/>
</dbReference>
<dbReference type="RefSeq" id="WP_019244910.1">
    <property type="nucleotide sequence ID" value="NZ_CAPH01000004.1"/>
</dbReference>
<evidence type="ECO:0000256" key="3">
    <source>
        <dbReference type="ARBA" id="ARBA00022729"/>
    </source>
</evidence>
<dbReference type="Pfam" id="PF14322">
    <property type="entry name" value="SusD-like_3"/>
    <property type="match status" value="1"/>
</dbReference>
<evidence type="ECO:0000256" key="2">
    <source>
        <dbReference type="ARBA" id="ARBA00006275"/>
    </source>
</evidence>
<accession>A0ABY5V0C8</accession>
<evidence type="ECO:0000256" key="5">
    <source>
        <dbReference type="ARBA" id="ARBA00023237"/>
    </source>
</evidence>
<dbReference type="Gene3D" id="1.25.40.390">
    <property type="match status" value="1"/>
</dbReference>
<keyword evidence="4" id="KW-0472">Membrane</keyword>
<evidence type="ECO:0000259" key="8">
    <source>
        <dbReference type="Pfam" id="PF14322"/>
    </source>
</evidence>
<organism evidence="9 10">
    <name type="scientific">Alistipes ihumii AP11</name>
    <dbReference type="NCBI Taxonomy" id="1211813"/>
    <lineage>
        <taxon>Bacteria</taxon>
        <taxon>Pseudomonadati</taxon>
        <taxon>Bacteroidota</taxon>
        <taxon>Bacteroidia</taxon>
        <taxon>Bacteroidales</taxon>
        <taxon>Rikenellaceae</taxon>
        <taxon>Alistipes</taxon>
    </lineage>
</organism>
<reference evidence="9" key="1">
    <citation type="journal article" date="2022" name="Cell">
        <title>Design, construction, and in vivo augmentation of a complex gut microbiome.</title>
        <authorList>
            <person name="Cheng A.G."/>
            <person name="Ho P.Y."/>
            <person name="Aranda-Diaz A."/>
            <person name="Jain S."/>
            <person name="Yu F.B."/>
            <person name="Meng X."/>
            <person name="Wang M."/>
            <person name="Iakiviak M."/>
            <person name="Nagashima K."/>
            <person name="Zhao A."/>
            <person name="Murugkar P."/>
            <person name="Patil A."/>
            <person name="Atabakhsh K."/>
            <person name="Weakley A."/>
            <person name="Yan J."/>
            <person name="Brumbaugh A.R."/>
            <person name="Higginbottom S."/>
            <person name="Dimas A."/>
            <person name="Shiver A.L."/>
            <person name="Deutschbauer A."/>
            <person name="Neff N."/>
            <person name="Sonnenburg J.L."/>
            <person name="Huang K.C."/>
            <person name="Fischbach M.A."/>
        </authorList>
    </citation>
    <scope>NUCLEOTIDE SEQUENCE</scope>
    <source>
        <strain evidence="9">AP11</strain>
    </source>
</reference>